<proteinExistence type="predicted"/>
<evidence type="ECO:0000313" key="2">
    <source>
        <dbReference type="EMBL" id="MCU7551096.1"/>
    </source>
</evidence>
<comment type="caution">
    <text evidence="2">The sequence shown here is derived from an EMBL/GenBank/DDBJ whole genome shotgun (WGS) entry which is preliminary data.</text>
</comment>
<reference evidence="2" key="2">
    <citation type="submission" date="2023-04" db="EMBL/GenBank/DDBJ databases">
        <title>Paracnuella aquatica gen. nov., sp. nov., a member of the family Chitinophagaceae isolated from a hot spring.</title>
        <authorList>
            <person name="Wang C."/>
        </authorList>
    </citation>
    <scope>NUCLEOTIDE SEQUENCE</scope>
    <source>
        <strain evidence="2">LB-8</strain>
    </source>
</reference>
<name>A0A9X2XXF3_9BACT</name>
<dbReference type="InterPro" id="IPR034660">
    <property type="entry name" value="DinB/YfiT-like"/>
</dbReference>
<keyword evidence="3" id="KW-1185">Reference proteome</keyword>
<dbReference type="Proteomes" id="UP001155483">
    <property type="component" value="Unassembled WGS sequence"/>
</dbReference>
<evidence type="ECO:0000313" key="3">
    <source>
        <dbReference type="Proteomes" id="UP001155483"/>
    </source>
</evidence>
<feature type="domain" description="DinB-like" evidence="1">
    <location>
        <begin position="27"/>
        <end position="148"/>
    </location>
</feature>
<dbReference type="Pfam" id="PF12867">
    <property type="entry name" value="DinB_2"/>
    <property type="match status" value="1"/>
</dbReference>
<dbReference type="InterPro" id="IPR024775">
    <property type="entry name" value="DinB-like"/>
</dbReference>
<dbReference type="RefSeq" id="WP_279298535.1">
    <property type="nucleotide sequence ID" value="NZ_JAOTIF010000017.1"/>
</dbReference>
<gene>
    <name evidence="2" type="ORF">OCK74_18395</name>
</gene>
<reference evidence="2" key="1">
    <citation type="submission" date="2022-09" db="EMBL/GenBank/DDBJ databases">
        <authorList>
            <person name="Yuan C."/>
            <person name="Ke Z."/>
        </authorList>
    </citation>
    <scope>NUCLEOTIDE SEQUENCE</scope>
    <source>
        <strain evidence="2">LB-8</strain>
    </source>
</reference>
<dbReference type="AlphaFoldDB" id="A0A9X2XXF3"/>
<protein>
    <submittedName>
        <fullName evidence="2">DinB family protein</fullName>
    </submittedName>
</protein>
<accession>A0A9X2XXF3</accession>
<organism evidence="2 3">
    <name type="scientific">Paraflavisolibacter caeni</name>
    <dbReference type="NCBI Taxonomy" id="2982496"/>
    <lineage>
        <taxon>Bacteria</taxon>
        <taxon>Pseudomonadati</taxon>
        <taxon>Bacteroidota</taxon>
        <taxon>Chitinophagia</taxon>
        <taxon>Chitinophagales</taxon>
        <taxon>Chitinophagaceae</taxon>
        <taxon>Paraflavisolibacter</taxon>
    </lineage>
</organism>
<sequence length="157" mass="18344">MNNEILFLIAQLKDAFEGEPWFGRPALKLLGEVTEDIAFQKPNGQHSIVELIWHMINWKEFAINCLRPGNEKNLQLFEQNDWRNLDHSNKDLFQDGIKKLQLAQEELVNILQVQQDDILENDVPGRTYSFRKLLHGVVQHDIYHLGQIAYIKKLLGK</sequence>
<dbReference type="Gene3D" id="1.20.120.450">
    <property type="entry name" value="dinb family like domain"/>
    <property type="match status" value="1"/>
</dbReference>
<dbReference type="SUPFAM" id="SSF109854">
    <property type="entry name" value="DinB/YfiT-like putative metalloenzymes"/>
    <property type="match status" value="1"/>
</dbReference>
<evidence type="ECO:0000259" key="1">
    <source>
        <dbReference type="Pfam" id="PF12867"/>
    </source>
</evidence>
<dbReference type="EMBL" id="JAOTIF010000017">
    <property type="protein sequence ID" value="MCU7551096.1"/>
    <property type="molecule type" value="Genomic_DNA"/>
</dbReference>